<comment type="caution">
    <text evidence="1">The sequence shown here is derived from an EMBL/GenBank/DDBJ whole genome shotgun (WGS) entry which is preliminary data.</text>
</comment>
<dbReference type="AlphaFoldDB" id="A0AAD6Y3D5"/>
<organism evidence="1 2">
    <name type="scientific">Mycena pura</name>
    <dbReference type="NCBI Taxonomy" id="153505"/>
    <lineage>
        <taxon>Eukaryota</taxon>
        <taxon>Fungi</taxon>
        <taxon>Dikarya</taxon>
        <taxon>Basidiomycota</taxon>
        <taxon>Agaricomycotina</taxon>
        <taxon>Agaricomycetes</taxon>
        <taxon>Agaricomycetidae</taxon>
        <taxon>Agaricales</taxon>
        <taxon>Marasmiineae</taxon>
        <taxon>Mycenaceae</taxon>
        <taxon>Mycena</taxon>
    </lineage>
</organism>
<protein>
    <submittedName>
        <fullName evidence="1">Uncharacterized protein</fullName>
    </submittedName>
</protein>
<accession>A0AAD6Y3D5</accession>
<sequence length="267" mass="29507">MEDAHAYAYAHKARQLHTLIPTPAERAAVLPGAEPPPRFLIAALTFVLAFGLRCRREWPRARMQADGVWRAQEHMGRIPASGDSSRSWSAGLRTRPTQSAYTGCRRSRGEHRDPCQGWRETHRYSAGKPLRTTHLGVGFFTDAVPGSTSRRQRSSKEAPLPELMPCARLAYAVVEIERMLLGMLGAPEPFVATSRLEACDLHLAALLPGHAIPNPMRVLPNKLLRTVRGNIDFAMEAEVMTMHTSAMSEQAPAVRDIVGKPRATVGY</sequence>
<proteinExistence type="predicted"/>
<dbReference type="EMBL" id="JARJCW010000069">
    <property type="protein sequence ID" value="KAJ7199212.1"/>
    <property type="molecule type" value="Genomic_DNA"/>
</dbReference>
<reference evidence="1" key="1">
    <citation type="submission" date="2023-03" db="EMBL/GenBank/DDBJ databases">
        <title>Massive genome expansion in bonnet fungi (Mycena s.s.) driven by repeated elements and novel gene families across ecological guilds.</title>
        <authorList>
            <consortium name="Lawrence Berkeley National Laboratory"/>
            <person name="Harder C.B."/>
            <person name="Miyauchi S."/>
            <person name="Viragh M."/>
            <person name="Kuo A."/>
            <person name="Thoen E."/>
            <person name="Andreopoulos B."/>
            <person name="Lu D."/>
            <person name="Skrede I."/>
            <person name="Drula E."/>
            <person name="Henrissat B."/>
            <person name="Morin E."/>
            <person name="Kohler A."/>
            <person name="Barry K."/>
            <person name="LaButti K."/>
            <person name="Morin E."/>
            <person name="Salamov A."/>
            <person name="Lipzen A."/>
            <person name="Mereny Z."/>
            <person name="Hegedus B."/>
            <person name="Baldrian P."/>
            <person name="Stursova M."/>
            <person name="Weitz H."/>
            <person name="Taylor A."/>
            <person name="Grigoriev I.V."/>
            <person name="Nagy L.G."/>
            <person name="Martin F."/>
            <person name="Kauserud H."/>
        </authorList>
    </citation>
    <scope>NUCLEOTIDE SEQUENCE</scope>
    <source>
        <strain evidence="1">9144</strain>
    </source>
</reference>
<evidence type="ECO:0000313" key="2">
    <source>
        <dbReference type="Proteomes" id="UP001219525"/>
    </source>
</evidence>
<name>A0AAD6Y3D5_9AGAR</name>
<gene>
    <name evidence="1" type="ORF">GGX14DRAFT_662369</name>
</gene>
<keyword evidence="2" id="KW-1185">Reference proteome</keyword>
<evidence type="ECO:0000313" key="1">
    <source>
        <dbReference type="EMBL" id="KAJ7199212.1"/>
    </source>
</evidence>
<dbReference type="Proteomes" id="UP001219525">
    <property type="component" value="Unassembled WGS sequence"/>
</dbReference>